<dbReference type="Pfam" id="PF09588">
    <property type="entry name" value="YqaJ"/>
    <property type="match status" value="1"/>
</dbReference>
<keyword evidence="4" id="KW-1185">Reference proteome</keyword>
<reference evidence="3 4" key="1">
    <citation type="submission" date="2023-01" db="EMBL/GenBank/DDBJ databases">
        <title>Characterization of estradiol degrading bacteria Microbacterium sp. MZT7 and reveal degrading genes through genome analysis.</title>
        <authorList>
            <person name="Hao P."/>
            <person name="Gao Y."/>
        </authorList>
    </citation>
    <scope>NUCLEOTIDE SEQUENCE [LARGE SCALE GENOMIC DNA]</scope>
    <source>
        <strain evidence="3 4">MZT7</strain>
    </source>
</reference>
<dbReference type="InterPro" id="IPR011335">
    <property type="entry name" value="Restrct_endonuc-II-like"/>
</dbReference>
<evidence type="ECO:0000259" key="2">
    <source>
        <dbReference type="Pfam" id="PF09588"/>
    </source>
</evidence>
<organism evidence="3 4">
    <name type="scientific">Microbacterium resistens</name>
    <dbReference type="NCBI Taxonomy" id="156977"/>
    <lineage>
        <taxon>Bacteria</taxon>
        <taxon>Bacillati</taxon>
        <taxon>Actinomycetota</taxon>
        <taxon>Actinomycetes</taxon>
        <taxon>Micrococcales</taxon>
        <taxon>Microbacteriaceae</taxon>
        <taxon>Microbacterium</taxon>
    </lineage>
</organism>
<dbReference type="SUPFAM" id="SSF52980">
    <property type="entry name" value="Restriction endonuclease-like"/>
    <property type="match status" value="1"/>
</dbReference>
<proteinExistence type="predicted"/>
<protein>
    <submittedName>
        <fullName evidence="3">YqaJ viral recombinase family protein</fullName>
    </submittedName>
</protein>
<accession>A0ABY3RQM5</accession>
<keyword evidence="1" id="KW-0175">Coiled coil</keyword>
<feature type="coiled-coil region" evidence="1">
    <location>
        <begin position="223"/>
        <end position="250"/>
    </location>
</feature>
<dbReference type="RefSeq" id="WP_231820081.1">
    <property type="nucleotide sequence ID" value="NZ_CP082781.1"/>
</dbReference>
<evidence type="ECO:0000256" key="1">
    <source>
        <dbReference type="SAM" id="Coils"/>
    </source>
</evidence>
<dbReference type="InterPro" id="IPR019080">
    <property type="entry name" value="YqaJ_viral_recombinase"/>
</dbReference>
<name>A0ABY3RQM5_9MICO</name>
<feature type="domain" description="YqaJ viral recombinase" evidence="2">
    <location>
        <begin position="22"/>
        <end position="164"/>
    </location>
</feature>
<gene>
    <name evidence="3" type="ORF">K8F61_17315</name>
</gene>
<dbReference type="EMBL" id="CP082781">
    <property type="protein sequence ID" value="UGS26364.1"/>
    <property type="molecule type" value="Genomic_DNA"/>
</dbReference>
<evidence type="ECO:0000313" key="4">
    <source>
        <dbReference type="Proteomes" id="UP001199642"/>
    </source>
</evidence>
<dbReference type="Gene3D" id="3.90.320.10">
    <property type="match status" value="1"/>
</dbReference>
<dbReference type="Proteomes" id="UP001199642">
    <property type="component" value="Chromosome"/>
</dbReference>
<sequence>MTPAIVRHGFHVINDGTDRASWLADRLLGVSATDAARIMTGGAGTWATLRKEKESGRGFGGNDYTRHGREREAAIAAWAQHEFGLIPSTALVGRADGEHLAGYDDDRPFSFDLATPDALDVDPDDGRCHQIGEFKTTVKDWPTWGDVPRRYFWQVVWQLHVTGADRCRFVFEAHEDFVPLHMVPRVFTVERADVLDDIEEAKAQVAAWRAFDGEAVPEGLEALDALLSRREAAKEAAAAAADRVAAVEAEMRTLLVDYGKPVKFAGTGSNVTWTGMPVKTDRFDSAAFKKADPDTYARFIKTTESQPRLTITARS</sequence>
<dbReference type="InterPro" id="IPR011604">
    <property type="entry name" value="PDDEXK-like_dom_sf"/>
</dbReference>
<evidence type="ECO:0000313" key="3">
    <source>
        <dbReference type="EMBL" id="UGS26364.1"/>
    </source>
</evidence>